<keyword evidence="6" id="KW-0546">Nucleotide metabolism</keyword>
<comment type="similarity">
    <text evidence="2">Belongs to the metallo-dependent hydrolases superfamily. Adenosine and AMP deaminases family.</text>
</comment>
<evidence type="ECO:0000313" key="10">
    <source>
        <dbReference type="Proteomes" id="UP000315295"/>
    </source>
</evidence>
<dbReference type="EMBL" id="VIEB01001088">
    <property type="protein sequence ID" value="TQD75571.1"/>
    <property type="molecule type" value="Genomic_DNA"/>
</dbReference>
<sequence length="291" mass="32343">MVTFEFGLSLLPTIPCRYLILHFPPTQVIEDFASENVVYLELRTTPKNNASIGMSKRSYLEAVLEGVRAVSAVDVAFRPQSSDVGSQKNSSLINHTCSGSARKKIYVKLALEMRDLGVVGIDLSGNPIVGEWVTFFPALKFAREQGLYVTLHCGEVPNPKEIRAMLDFQPQRIGHACCFEEEEWKTLKSLSIPVEICLTSNIRTNTIPSLDVHHFADLYNAKHPLVICTDDSGVFSTSLSNEYNLAAAAFGLGKRELFQLARNSIDFVFADDGVKRELKEIVNSAEKKLDL</sequence>
<comment type="catalytic activity">
    <reaction evidence="7">
        <text>N(6)-methyl-AMP + H2O + H(+) = IMP + methylamine</text>
        <dbReference type="Rhea" id="RHEA:16001"/>
        <dbReference type="ChEBI" id="CHEBI:15377"/>
        <dbReference type="ChEBI" id="CHEBI:15378"/>
        <dbReference type="ChEBI" id="CHEBI:58053"/>
        <dbReference type="ChEBI" id="CHEBI:59338"/>
        <dbReference type="ChEBI" id="CHEBI:144842"/>
    </reaction>
    <physiologicalReaction direction="left-to-right" evidence="7">
        <dbReference type="Rhea" id="RHEA:16002"/>
    </physiologicalReaction>
</comment>
<organism evidence="9 10">
    <name type="scientific">Malus baccata</name>
    <name type="common">Siberian crab apple</name>
    <name type="synonym">Pyrus baccata</name>
    <dbReference type="NCBI Taxonomy" id="106549"/>
    <lineage>
        <taxon>Eukaryota</taxon>
        <taxon>Viridiplantae</taxon>
        <taxon>Streptophyta</taxon>
        <taxon>Embryophyta</taxon>
        <taxon>Tracheophyta</taxon>
        <taxon>Spermatophyta</taxon>
        <taxon>Magnoliopsida</taxon>
        <taxon>eudicotyledons</taxon>
        <taxon>Gunneridae</taxon>
        <taxon>Pentapetalae</taxon>
        <taxon>rosids</taxon>
        <taxon>fabids</taxon>
        <taxon>Rosales</taxon>
        <taxon>Rosaceae</taxon>
        <taxon>Amygdaloideae</taxon>
        <taxon>Maleae</taxon>
        <taxon>Malus</taxon>
    </lineage>
</organism>
<evidence type="ECO:0000256" key="2">
    <source>
        <dbReference type="ARBA" id="ARBA00006676"/>
    </source>
</evidence>
<keyword evidence="5" id="KW-0862">Zinc</keyword>
<evidence type="ECO:0000256" key="4">
    <source>
        <dbReference type="ARBA" id="ARBA00022801"/>
    </source>
</evidence>
<keyword evidence="3" id="KW-0479">Metal-binding</keyword>
<evidence type="ECO:0000256" key="6">
    <source>
        <dbReference type="ARBA" id="ARBA00023080"/>
    </source>
</evidence>
<dbReference type="GO" id="GO:0009117">
    <property type="term" value="P:nucleotide metabolic process"/>
    <property type="evidence" value="ECO:0007669"/>
    <property type="project" value="UniProtKB-KW"/>
</dbReference>
<protein>
    <recommendedName>
        <fullName evidence="8">Adenosine deaminase domain-containing protein</fullName>
    </recommendedName>
</protein>
<dbReference type="Gene3D" id="3.20.20.140">
    <property type="entry name" value="Metal-dependent hydrolases"/>
    <property type="match status" value="1"/>
</dbReference>
<comment type="cofactor">
    <cofactor evidence="1">
        <name>Zn(2+)</name>
        <dbReference type="ChEBI" id="CHEBI:29105"/>
    </cofactor>
</comment>
<dbReference type="Proteomes" id="UP000315295">
    <property type="component" value="Unassembled WGS sequence"/>
</dbReference>
<dbReference type="AlphaFoldDB" id="A0A540KMW9"/>
<dbReference type="GO" id="GO:0004000">
    <property type="term" value="F:adenosine deaminase activity"/>
    <property type="evidence" value="ECO:0007669"/>
    <property type="project" value="TreeGrafter"/>
</dbReference>
<dbReference type="InterPro" id="IPR006330">
    <property type="entry name" value="Ado/ade_deaminase"/>
</dbReference>
<dbReference type="PANTHER" id="PTHR11409:SF42">
    <property type="entry name" value="ADENOSINE DEAMINASE-LIKE PROTEIN"/>
    <property type="match status" value="1"/>
</dbReference>
<accession>A0A540KMW9</accession>
<keyword evidence="4" id="KW-0378">Hydrolase</keyword>
<evidence type="ECO:0000313" key="9">
    <source>
        <dbReference type="EMBL" id="TQD75571.1"/>
    </source>
</evidence>
<dbReference type="GO" id="GO:0046103">
    <property type="term" value="P:inosine biosynthetic process"/>
    <property type="evidence" value="ECO:0007669"/>
    <property type="project" value="TreeGrafter"/>
</dbReference>
<dbReference type="Pfam" id="PF00962">
    <property type="entry name" value="A_deaminase"/>
    <property type="match status" value="1"/>
</dbReference>
<gene>
    <name evidence="9" type="ORF">C1H46_038868</name>
</gene>
<evidence type="ECO:0000256" key="1">
    <source>
        <dbReference type="ARBA" id="ARBA00001947"/>
    </source>
</evidence>
<keyword evidence="10" id="KW-1185">Reference proteome</keyword>
<evidence type="ECO:0000256" key="7">
    <source>
        <dbReference type="ARBA" id="ARBA00048787"/>
    </source>
</evidence>
<dbReference type="InterPro" id="IPR032466">
    <property type="entry name" value="Metal_Hydrolase"/>
</dbReference>
<dbReference type="PANTHER" id="PTHR11409">
    <property type="entry name" value="ADENOSINE DEAMINASE"/>
    <property type="match status" value="1"/>
</dbReference>
<evidence type="ECO:0000256" key="3">
    <source>
        <dbReference type="ARBA" id="ARBA00022723"/>
    </source>
</evidence>
<dbReference type="GO" id="GO:0006154">
    <property type="term" value="P:adenosine catabolic process"/>
    <property type="evidence" value="ECO:0007669"/>
    <property type="project" value="TreeGrafter"/>
</dbReference>
<dbReference type="CDD" id="cd00443">
    <property type="entry name" value="ADA_AMPD"/>
    <property type="match status" value="1"/>
</dbReference>
<dbReference type="GO" id="GO:0046872">
    <property type="term" value="F:metal ion binding"/>
    <property type="evidence" value="ECO:0007669"/>
    <property type="project" value="UniProtKB-KW"/>
</dbReference>
<proteinExistence type="inferred from homology"/>
<dbReference type="SUPFAM" id="SSF51556">
    <property type="entry name" value="Metallo-dependent hydrolases"/>
    <property type="match status" value="1"/>
</dbReference>
<evidence type="ECO:0000259" key="8">
    <source>
        <dbReference type="Pfam" id="PF00962"/>
    </source>
</evidence>
<evidence type="ECO:0000256" key="5">
    <source>
        <dbReference type="ARBA" id="ARBA00022833"/>
    </source>
</evidence>
<dbReference type="InterPro" id="IPR001365">
    <property type="entry name" value="A_deaminase_dom"/>
</dbReference>
<feature type="domain" description="Adenosine deaminase" evidence="8">
    <location>
        <begin position="28"/>
        <end position="283"/>
    </location>
</feature>
<name>A0A540KMW9_MALBA</name>
<dbReference type="STRING" id="106549.A0A540KMW9"/>
<comment type="caution">
    <text evidence="9">The sequence shown here is derived from an EMBL/GenBank/DDBJ whole genome shotgun (WGS) entry which is preliminary data.</text>
</comment>
<reference evidence="9 10" key="1">
    <citation type="journal article" date="2019" name="G3 (Bethesda)">
        <title>Sequencing of a Wild Apple (Malus baccata) Genome Unravels the Differences Between Cultivated and Wild Apple Species Regarding Disease Resistance and Cold Tolerance.</title>
        <authorList>
            <person name="Chen X."/>
        </authorList>
    </citation>
    <scope>NUCLEOTIDE SEQUENCE [LARGE SCALE GENOMIC DNA]</scope>
    <source>
        <strain evidence="10">cv. Shandingzi</strain>
        <tissue evidence="9">Leaves</tissue>
    </source>
</reference>